<dbReference type="Gene3D" id="3.40.50.1820">
    <property type="entry name" value="alpha/beta hydrolase"/>
    <property type="match status" value="1"/>
</dbReference>
<gene>
    <name evidence="3" type="primary">menH-2</name>
    <name evidence="3" type="ORF">HLUCCA11_12020</name>
</gene>
<evidence type="ECO:0000256" key="1">
    <source>
        <dbReference type="ARBA" id="ARBA00022801"/>
    </source>
</evidence>
<proteinExistence type="predicted"/>
<dbReference type="STRING" id="1666911.HLUCCA11_12020"/>
<dbReference type="GO" id="GO:0016787">
    <property type="term" value="F:hydrolase activity"/>
    <property type="evidence" value="ECO:0007669"/>
    <property type="project" value="UniProtKB-KW"/>
</dbReference>
<dbReference type="InterPro" id="IPR050266">
    <property type="entry name" value="AB_hydrolase_sf"/>
</dbReference>
<reference evidence="3 4" key="1">
    <citation type="submission" date="2015-09" db="EMBL/GenBank/DDBJ databases">
        <title>Identification and resolution of microdiversity through metagenomic sequencing of parallel consortia.</title>
        <authorList>
            <person name="Nelson W.C."/>
            <person name="Romine M.F."/>
            <person name="Lindemann S.R."/>
        </authorList>
    </citation>
    <scope>NUCLEOTIDE SEQUENCE [LARGE SCALE GENOMIC DNA]</scope>
    <source>
        <strain evidence="3">Ana</strain>
    </source>
</reference>
<protein>
    <submittedName>
        <fullName evidence="3">2-succinyl-6-hydroxy-2, 4-cyclohexadiene-1-carboxylate synthase MenH</fullName>
        <ecNumber evidence="3">4.2.99.20</ecNumber>
    </submittedName>
</protein>
<dbReference type="AlphaFoldDB" id="A0A0P7YWD8"/>
<dbReference type="Pfam" id="PF00561">
    <property type="entry name" value="Abhydrolase_1"/>
    <property type="match status" value="1"/>
</dbReference>
<keyword evidence="3" id="KW-0456">Lyase</keyword>
<feature type="domain" description="AB hydrolase-1" evidence="2">
    <location>
        <begin position="26"/>
        <end position="325"/>
    </location>
</feature>
<dbReference type="EMBL" id="LJZR01000014">
    <property type="protein sequence ID" value="KPQ35139.1"/>
    <property type="molecule type" value="Genomic_DNA"/>
</dbReference>
<dbReference type="GO" id="GO:0016020">
    <property type="term" value="C:membrane"/>
    <property type="evidence" value="ECO:0007669"/>
    <property type="project" value="TreeGrafter"/>
</dbReference>
<evidence type="ECO:0000313" key="4">
    <source>
        <dbReference type="Proteomes" id="UP000050465"/>
    </source>
</evidence>
<dbReference type="EC" id="4.2.99.20" evidence="3"/>
<evidence type="ECO:0000259" key="2">
    <source>
        <dbReference type="Pfam" id="PF00561"/>
    </source>
</evidence>
<dbReference type="InterPro" id="IPR029058">
    <property type="entry name" value="AB_hydrolase_fold"/>
</dbReference>
<organism evidence="3 4">
    <name type="scientific">Phormidesmis priestleyi Ana</name>
    <dbReference type="NCBI Taxonomy" id="1666911"/>
    <lineage>
        <taxon>Bacteria</taxon>
        <taxon>Bacillati</taxon>
        <taxon>Cyanobacteriota</taxon>
        <taxon>Cyanophyceae</taxon>
        <taxon>Leptolyngbyales</taxon>
        <taxon>Leptolyngbyaceae</taxon>
        <taxon>Phormidesmis</taxon>
    </lineage>
</organism>
<sequence length="344" mass="37964">MPTVDILGAPHAYELLRSPTDSSAETLVFIHGWLLSQAYWQPLVSALLPSHCCLTYDMRGFGDSIHRHHEAVEGTLEARLPASSVSSVSLQAKSRCVSLPSQYAWQPKESVEKECVEKVREGKKASVYKASAFSLAAYAQDLGELLDRLGLDRVWLVGHSLGGSVALWAAYLLPERVKGVICLNAGGGIYIPKEFEKFRAAGQQMVKFRPPWLAELPLLPRVFTRAMVHKPLEIRWGQQRLRDFVQADGTAAKGALLESTTCDEVHQLPQLIGQLRQPVRFITASQDTIMPPRYVHYLASFHPQFEAVEMVAEIPDCGHMSMVEQPQAVAAAVLKALSSALPSV</sequence>
<dbReference type="InterPro" id="IPR000073">
    <property type="entry name" value="AB_hydrolase_1"/>
</dbReference>
<dbReference type="PANTHER" id="PTHR43798:SF31">
    <property type="entry name" value="AB HYDROLASE SUPERFAMILY PROTEIN YCLE"/>
    <property type="match status" value="1"/>
</dbReference>
<dbReference type="Proteomes" id="UP000050465">
    <property type="component" value="Unassembled WGS sequence"/>
</dbReference>
<dbReference type="SUPFAM" id="SSF53474">
    <property type="entry name" value="alpha/beta-Hydrolases"/>
    <property type="match status" value="1"/>
</dbReference>
<dbReference type="PANTHER" id="PTHR43798">
    <property type="entry name" value="MONOACYLGLYCEROL LIPASE"/>
    <property type="match status" value="1"/>
</dbReference>
<name>A0A0P7YWD8_9CYAN</name>
<accession>A0A0P7YWD8</accession>
<dbReference type="GO" id="GO:0070205">
    <property type="term" value="F:2-succinyl-6-hydroxy-2,4-cyclohexadiene-1-carboxylate synthase activity"/>
    <property type="evidence" value="ECO:0007669"/>
    <property type="project" value="UniProtKB-EC"/>
</dbReference>
<comment type="caution">
    <text evidence="3">The sequence shown here is derived from an EMBL/GenBank/DDBJ whole genome shotgun (WGS) entry which is preliminary data.</text>
</comment>
<keyword evidence="1" id="KW-0378">Hydrolase</keyword>
<evidence type="ECO:0000313" key="3">
    <source>
        <dbReference type="EMBL" id="KPQ35139.1"/>
    </source>
</evidence>